<evidence type="ECO:0000313" key="2">
    <source>
        <dbReference type="Proteomes" id="UP000468735"/>
    </source>
</evidence>
<gene>
    <name evidence="1" type="ORF">F8566_30385</name>
</gene>
<name>A0A6H9YFS5_9ACTN</name>
<comment type="caution">
    <text evidence="1">The sequence shown here is derived from an EMBL/GenBank/DDBJ whole genome shotgun (WGS) entry which is preliminary data.</text>
</comment>
<dbReference type="Proteomes" id="UP000468735">
    <property type="component" value="Unassembled WGS sequence"/>
</dbReference>
<keyword evidence="2" id="KW-1185">Reference proteome</keyword>
<accession>A0A6H9YFS5</accession>
<dbReference type="RefSeq" id="WP_151565268.1">
    <property type="nucleotide sequence ID" value="NZ_WBMT01000015.1"/>
</dbReference>
<organism evidence="1 2">
    <name type="scientific">Actinomadura rudentiformis</name>
    <dbReference type="NCBI Taxonomy" id="359158"/>
    <lineage>
        <taxon>Bacteria</taxon>
        <taxon>Bacillati</taxon>
        <taxon>Actinomycetota</taxon>
        <taxon>Actinomycetes</taxon>
        <taxon>Streptosporangiales</taxon>
        <taxon>Thermomonosporaceae</taxon>
        <taxon>Actinomadura</taxon>
    </lineage>
</organism>
<evidence type="ECO:0000313" key="1">
    <source>
        <dbReference type="EMBL" id="KAB2344900.1"/>
    </source>
</evidence>
<dbReference type="EMBL" id="WBMT01000015">
    <property type="protein sequence ID" value="KAB2344900.1"/>
    <property type="molecule type" value="Genomic_DNA"/>
</dbReference>
<reference evidence="1 2" key="1">
    <citation type="submission" date="2019-09" db="EMBL/GenBank/DDBJ databases">
        <title>Actinomadura physcomitrii sp. nov., a novel actinomycete isolated from moss [Physcomitrium sphaericum (Ludw) Fuernr].</title>
        <authorList>
            <person name="Zhuang X."/>
            <person name="Liu C."/>
        </authorList>
    </citation>
    <scope>NUCLEOTIDE SEQUENCE [LARGE SCALE GENOMIC DNA]</scope>
    <source>
        <strain evidence="1 2">HMC1</strain>
    </source>
</reference>
<protein>
    <submittedName>
        <fullName evidence="1">Uncharacterized protein</fullName>
    </submittedName>
</protein>
<proteinExistence type="predicted"/>
<dbReference type="AlphaFoldDB" id="A0A6H9YFS5"/>
<sequence>MSESSDRETWHEVFQQAKALHLYSEQFETVTLGLANPGEIPDAPEPAAARPMAHRLHEEIVRHFQQLEQLMAAIPH</sequence>